<accession>A0AAJ7BGD5</accession>
<dbReference type="KEGG" id="ccin:107262903"/>
<dbReference type="SUPFAM" id="SSF48452">
    <property type="entry name" value="TPR-like"/>
    <property type="match status" value="1"/>
</dbReference>
<proteinExistence type="predicted"/>
<evidence type="ECO:0000313" key="3">
    <source>
        <dbReference type="RefSeq" id="XP_015585048.1"/>
    </source>
</evidence>
<dbReference type="Gene3D" id="1.25.40.10">
    <property type="entry name" value="Tetratricopeptide repeat domain"/>
    <property type="match status" value="1"/>
</dbReference>
<sequence length="767" mass="86006">MSAILSNSKVKGHSFASLPEVDLPCDFEDTDGEETRDVIEKAEARARARQRRGGSKILKGTNKQFAEALHQEADSLHHNGNYETALILYHRAARAYPRDISHAVAAQRTSAAITSATNPSRALKSLLPKVRNGSELAAVLCPESAALRALTILRESPNPSSIVSQIFQYFDYRKDFWRMPTESDRELPVKLARSRIMLRQLTSLASLSSKNLEASFRAGNVNATLRIGEELLVLAAALENPHRHRVTAHRCIALTYISMGRHDRAIGQVSRMIYSAKMSGDIILRAQSFVTLGKVHLAFGHLDAVARAWERLVHDIQESLPRAWLQHEIGRCYLEMGRHNEAFLVSRECLKSARASNSKKWLLHGKLLCGQALIKLGRFAEALEVLRVSARITEEEGDTPTLSYIRDLISRVSSALRSLAGQRRNGSRERLRKLRRRSNVERENQFLAVTEEKSSSSRKSKLSSRFRESLDISTDFRAAKGLVCSREKVEREEVECSSLPMRTKLPTEARVSKGSFMNETKDLEASRSISEQSISSTQLSPISEDPYHPDTGRTRILRREADSPDTSDSKYTGKTYVVDSCEKDCSFSKIDRSATPETFMLKHNLNSYRSTIPDLKLVNGFSNTVSSPESFRSQDTRRTFTVAHSPNPDSTLNIDESYESSTTGGCTKMHREFKSGVPSKEVEEVQDSFQIRNRTVSDNECETVQSYEKGELLVDTALGELVPTEKTCRTETPHSLYRHSLPTDFNREDLNENAAACQGFTTIFGPL</sequence>
<feature type="compositionally biased region" description="Basic and acidic residues" evidence="1">
    <location>
        <begin position="545"/>
        <end position="562"/>
    </location>
</feature>
<keyword evidence="2" id="KW-1185">Reference proteome</keyword>
<dbReference type="PANTHER" id="PTHR23040">
    <property type="match status" value="1"/>
</dbReference>
<gene>
    <name evidence="3" type="primary">LOC107262903</name>
</gene>
<dbReference type="Proteomes" id="UP000694920">
    <property type="component" value="Unplaced"/>
</dbReference>
<dbReference type="InterPro" id="IPR011990">
    <property type="entry name" value="TPR-like_helical_dom_sf"/>
</dbReference>
<dbReference type="GeneID" id="107262903"/>
<feature type="region of interest" description="Disordered" evidence="1">
    <location>
        <begin position="516"/>
        <end position="572"/>
    </location>
</feature>
<name>A0AAJ7BGD5_CEPCN</name>
<organism evidence="2 3">
    <name type="scientific">Cephus cinctus</name>
    <name type="common">Wheat stem sawfly</name>
    <dbReference type="NCBI Taxonomy" id="211228"/>
    <lineage>
        <taxon>Eukaryota</taxon>
        <taxon>Metazoa</taxon>
        <taxon>Ecdysozoa</taxon>
        <taxon>Arthropoda</taxon>
        <taxon>Hexapoda</taxon>
        <taxon>Insecta</taxon>
        <taxon>Pterygota</taxon>
        <taxon>Neoptera</taxon>
        <taxon>Endopterygota</taxon>
        <taxon>Hymenoptera</taxon>
        <taxon>Cephoidea</taxon>
        <taxon>Cephidae</taxon>
        <taxon>Cephus</taxon>
    </lineage>
</organism>
<protein>
    <submittedName>
        <fullName evidence="3">Tetratricopeptide repeat protein 25-like</fullName>
    </submittedName>
</protein>
<reference evidence="3" key="1">
    <citation type="submission" date="2025-08" db="UniProtKB">
        <authorList>
            <consortium name="RefSeq"/>
        </authorList>
    </citation>
    <scope>IDENTIFICATION</scope>
</reference>
<evidence type="ECO:0000256" key="1">
    <source>
        <dbReference type="SAM" id="MobiDB-lite"/>
    </source>
</evidence>
<feature type="compositionally biased region" description="Low complexity" evidence="1">
    <location>
        <begin position="526"/>
        <end position="540"/>
    </location>
</feature>
<evidence type="ECO:0000313" key="2">
    <source>
        <dbReference type="Proteomes" id="UP000694920"/>
    </source>
</evidence>
<dbReference type="AlphaFoldDB" id="A0AAJ7BGD5"/>
<dbReference type="RefSeq" id="XP_015585048.1">
    <property type="nucleotide sequence ID" value="XM_015729562.2"/>
</dbReference>
<dbReference type="InterPro" id="IPR040111">
    <property type="entry name" value="ODAD4"/>
</dbReference>